<organism evidence="1 2">
    <name type="scientific">Chionoecetes opilio</name>
    <name type="common">Atlantic snow crab</name>
    <name type="synonym">Cancer opilio</name>
    <dbReference type="NCBI Taxonomy" id="41210"/>
    <lineage>
        <taxon>Eukaryota</taxon>
        <taxon>Metazoa</taxon>
        <taxon>Ecdysozoa</taxon>
        <taxon>Arthropoda</taxon>
        <taxon>Crustacea</taxon>
        <taxon>Multicrustacea</taxon>
        <taxon>Malacostraca</taxon>
        <taxon>Eumalacostraca</taxon>
        <taxon>Eucarida</taxon>
        <taxon>Decapoda</taxon>
        <taxon>Pleocyemata</taxon>
        <taxon>Brachyura</taxon>
        <taxon>Eubrachyura</taxon>
        <taxon>Majoidea</taxon>
        <taxon>Majidae</taxon>
        <taxon>Chionoecetes</taxon>
    </lineage>
</organism>
<keyword evidence="2" id="KW-1185">Reference proteome</keyword>
<comment type="caution">
    <text evidence="1">The sequence shown here is derived from an EMBL/GenBank/DDBJ whole genome shotgun (WGS) entry which is preliminary data.</text>
</comment>
<name>A0A8J5C1H1_CHIOP</name>
<dbReference type="EMBL" id="JACEEZ010020154">
    <property type="protein sequence ID" value="KAG0714903.1"/>
    <property type="molecule type" value="Genomic_DNA"/>
</dbReference>
<dbReference type="AlphaFoldDB" id="A0A8J5C1H1"/>
<evidence type="ECO:0000313" key="1">
    <source>
        <dbReference type="EMBL" id="KAG0714903.1"/>
    </source>
</evidence>
<proteinExistence type="predicted"/>
<accession>A0A8J5C1H1</accession>
<reference evidence="1" key="1">
    <citation type="submission" date="2020-07" db="EMBL/GenBank/DDBJ databases">
        <title>The High-quality genome of the commercially important snow crab, Chionoecetes opilio.</title>
        <authorList>
            <person name="Jeong J.-H."/>
            <person name="Ryu S."/>
        </authorList>
    </citation>
    <scope>NUCLEOTIDE SEQUENCE</scope>
    <source>
        <strain evidence="1">MADBK_172401_WGS</strain>
        <tissue evidence="1">Digestive gland</tissue>
    </source>
</reference>
<sequence length="143" mass="15669">MLGAGRGRTWRGPGSLGAVGLSPWSPHRCQVSPRGFPTLQHLHLFSKCPYRLQALHWTFRAGQPSVWDQWPVLPQLVHVASVADQPLGPCCFSPHLLQEDDVVANRRASAFVLWAAFFPFLYWDTALAAGGARNAVAVDLVAS</sequence>
<dbReference type="Proteomes" id="UP000770661">
    <property type="component" value="Unassembled WGS sequence"/>
</dbReference>
<protein>
    <submittedName>
        <fullName evidence="1">Uncharacterized protein</fullName>
    </submittedName>
</protein>
<evidence type="ECO:0000313" key="2">
    <source>
        <dbReference type="Proteomes" id="UP000770661"/>
    </source>
</evidence>
<gene>
    <name evidence="1" type="ORF">GWK47_013203</name>
</gene>